<proteinExistence type="predicted"/>
<dbReference type="InterPro" id="IPR036380">
    <property type="entry name" value="Isochorismatase-like_sf"/>
</dbReference>
<evidence type="ECO:0000313" key="3">
    <source>
        <dbReference type="Proteomes" id="UP000031967"/>
    </source>
</evidence>
<reference evidence="2 3" key="1">
    <citation type="submission" date="2014-12" db="EMBL/GenBank/DDBJ databases">
        <title>Draft genome sequence of Paenibacillus kamchatkensis strain B-2647.</title>
        <authorList>
            <person name="Karlyshev A.V."/>
            <person name="Kudryashova E.B."/>
        </authorList>
    </citation>
    <scope>NUCLEOTIDE SEQUENCE [LARGE SCALE GENOMIC DNA]</scope>
    <source>
        <strain evidence="2 3">VKM B-2647</strain>
    </source>
</reference>
<organism evidence="2 3">
    <name type="scientific">Gordoniibacillus kamchatkensis</name>
    <dbReference type="NCBI Taxonomy" id="1590651"/>
    <lineage>
        <taxon>Bacteria</taxon>
        <taxon>Bacillati</taxon>
        <taxon>Bacillota</taxon>
        <taxon>Bacilli</taxon>
        <taxon>Bacillales</taxon>
        <taxon>Paenibacillaceae</taxon>
        <taxon>Gordoniibacillus</taxon>
    </lineage>
</organism>
<evidence type="ECO:0000259" key="1">
    <source>
        <dbReference type="Pfam" id="PF00857"/>
    </source>
</evidence>
<dbReference type="Pfam" id="PF00857">
    <property type="entry name" value="Isochorismatase"/>
    <property type="match status" value="1"/>
</dbReference>
<accession>A0ABR5AEI8</accession>
<sequence>MIKPVLLVMDIQNDFTLPAGRMRIADHHIEPMLDGANRAIEAFAAREWPIVYVANEFEKRQWIGNLGRRFAAMKGKEGAKLDSR</sequence>
<dbReference type="Proteomes" id="UP000031967">
    <property type="component" value="Unassembled WGS sequence"/>
</dbReference>
<dbReference type="RefSeq" id="WP_041050347.1">
    <property type="nucleotide sequence ID" value="NZ_JXAK01000050.1"/>
</dbReference>
<dbReference type="SUPFAM" id="SSF52499">
    <property type="entry name" value="Isochorismatase-like hydrolases"/>
    <property type="match status" value="1"/>
</dbReference>
<dbReference type="EMBL" id="JXAK01000050">
    <property type="protein sequence ID" value="KIL38817.1"/>
    <property type="molecule type" value="Genomic_DNA"/>
</dbReference>
<evidence type="ECO:0000313" key="2">
    <source>
        <dbReference type="EMBL" id="KIL38817.1"/>
    </source>
</evidence>
<protein>
    <recommendedName>
        <fullName evidence="1">Isochorismatase-like domain-containing protein</fullName>
    </recommendedName>
</protein>
<dbReference type="Gene3D" id="3.40.50.850">
    <property type="entry name" value="Isochorismatase-like"/>
    <property type="match status" value="1"/>
</dbReference>
<feature type="domain" description="Isochorismatase-like" evidence="1">
    <location>
        <begin position="5"/>
        <end position="79"/>
    </location>
</feature>
<comment type="caution">
    <text evidence="2">The sequence shown here is derived from an EMBL/GenBank/DDBJ whole genome shotgun (WGS) entry which is preliminary data.</text>
</comment>
<name>A0ABR5AEI8_9BACL</name>
<dbReference type="InterPro" id="IPR000868">
    <property type="entry name" value="Isochorismatase-like_dom"/>
</dbReference>
<gene>
    <name evidence="2" type="ORF">SD70_23820</name>
</gene>
<keyword evidence="3" id="KW-1185">Reference proteome</keyword>